<dbReference type="Proteomes" id="UP001499959">
    <property type="component" value="Unassembled WGS sequence"/>
</dbReference>
<dbReference type="Pfam" id="PF13280">
    <property type="entry name" value="WYL"/>
    <property type="match status" value="1"/>
</dbReference>
<feature type="domain" description="HTH deoR-type" evidence="4">
    <location>
        <begin position="2"/>
        <end position="75"/>
    </location>
</feature>
<dbReference type="EMBL" id="BAABJE010000005">
    <property type="protein sequence ID" value="GAA4788943.1"/>
    <property type="molecule type" value="Genomic_DNA"/>
</dbReference>
<dbReference type="Gene3D" id="1.10.10.10">
    <property type="entry name" value="Winged helix-like DNA-binding domain superfamily/Winged helix DNA-binding domain"/>
    <property type="match status" value="1"/>
</dbReference>
<sequence length="330" mass="35716">MRTSRLLSLLILLQLRGGATADALAREFEVSVRTIYRDIDRLAAAGVPVYADRGPGGGFRLLDGYRTRLTGLAADEAEALCLIGMPGPAQALGMGEAASAAAHKMMASLPDAGGALAVRMRERFHLDPVDWYREDDTPAVLRPIARAVLDRTELEMRYDSWTGVRDWTVRPLGLVLKAGQWYLVAEGHGKPRIFKVANIRHHLATDRVFERPPAFDLAAWWATETARFEAQLRGDTATLQVSVIGLARIAALGAYAKTAAQAAIADADGWSRMTLPIENIEQAALLLLGIGPELRVLAPEALRLRLRALAEAVIARCDGPDSAPPSPTMA</sequence>
<dbReference type="PANTHER" id="PTHR34580">
    <property type="match status" value="1"/>
</dbReference>
<keyword evidence="6" id="KW-1185">Reference proteome</keyword>
<dbReference type="InterPro" id="IPR036390">
    <property type="entry name" value="WH_DNA-bd_sf"/>
</dbReference>
<evidence type="ECO:0000259" key="4">
    <source>
        <dbReference type="PROSITE" id="PS51000"/>
    </source>
</evidence>
<gene>
    <name evidence="5" type="ORF">GCM10023307_12580</name>
</gene>
<evidence type="ECO:0000256" key="1">
    <source>
        <dbReference type="ARBA" id="ARBA00023015"/>
    </source>
</evidence>
<accession>A0ABP9B391</accession>
<dbReference type="RefSeq" id="WP_345302464.1">
    <property type="nucleotide sequence ID" value="NZ_BAABJE010000005.1"/>
</dbReference>
<dbReference type="InterPro" id="IPR001034">
    <property type="entry name" value="DeoR_HTH"/>
</dbReference>
<reference evidence="6" key="1">
    <citation type="journal article" date="2019" name="Int. J. Syst. Evol. Microbiol.">
        <title>The Global Catalogue of Microorganisms (GCM) 10K type strain sequencing project: providing services to taxonomists for standard genome sequencing and annotation.</title>
        <authorList>
            <consortium name="The Broad Institute Genomics Platform"/>
            <consortium name="The Broad Institute Genome Sequencing Center for Infectious Disease"/>
            <person name="Wu L."/>
            <person name="Ma J."/>
        </authorList>
    </citation>
    <scope>NUCLEOTIDE SEQUENCE [LARGE SCALE GENOMIC DNA]</scope>
    <source>
        <strain evidence="6">JCM 18204</strain>
    </source>
</reference>
<dbReference type="InterPro" id="IPR036388">
    <property type="entry name" value="WH-like_DNA-bd_sf"/>
</dbReference>
<name>A0ABP9B391_9GAMM</name>
<comment type="caution">
    <text evidence="5">The sequence shown here is derived from an EMBL/GenBank/DDBJ whole genome shotgun (WGS) entry which is preliminary data.</text>
</comment>
<dbReference type="PROSITE" id="PS51000">
    <property type="entry name" value="HTH_DEOR_2"/>
    <property type="match status" value="1"/>
</dbReference>
<evidence type="ECO:0000313" key="6">
    <source>
        <dbReference type="Proteomes" id="UP001499959"/>
    </source>
</evidence>
<feature type="signal peptide" evidence="3">
    <location>
        <begin position="1"/>
        <end position="21"/>
    </location>
</feature>
<organism evidence="5 6">
    <name type="scientific">Lysobacter hankyongensis</name>
    <dbReference type="NCBI Taxonomy" id="1176535"/>
    <lineage>
        <taxon>Bacteria</taxon>
        <taxon>Pseudomonadati</taxon>
        <taxon>Pseudomonadota</taxon>
        <taxon>Gammaproteobacteria</taxon>
        <taxon>Lysobacterales</taxon>
        <taxon>Lysobacteraceae</taxon>
        <taxon>Lysobacter</taxon>
    </lineage>
</organism>
<dbReference type="PROSITE" id="PS52050">
    <property type="entry name" value="WYL"/>
    <property type="match status" value="1"/>
</dbReference>
<evidence type="ECO:0000256" key="2">
    <source>
        <dbReference type="ARBA" id="ARBA00023163"/>
    </source>
</evidence>
<dbReference type="InterPro" id="IPR013196">
    <property type="entry name" value="HTH_11"/>
</dbReference>
<keyword evidence="1" id="KW-0805">Transcription regulation</keyword>
<dbReference type="InterPro" id="IPR028349">
    <property type="entry name" value="PafC-like"/>
</dbReference>
<dbReference type="PIRSF" id="PIRSF016838">
    <property type="entry name" value="PafC"/>
    <property type="match status" value="1"/>
</dbReference>
<dbReference type="InterPro" id="IPR057727">
    <property type="entry name" value="WCX_dom"/>
</dbReference>
<proteinExistence type="predicted"/>
<dbReference type="PANTHER" id="PTHR34580:SF1">
    <property type="entry name" value="PROTEIN PAFC"/>
    <property type="match status" value="1"/>
</dbReference>
<keyword evidence="3" id="KW-0732">Signal</keyword>
<evidence type="ECO:0000313" key="5">
    <source>
        <dbReference type="EMBL" id="GAA4788943.1"/>
    </source>
</evidence>
<dbReference type="Pfam" id="PF08279">
    <property type="entry name" value="HTH_11"/>
    <property type="match status" value="1"/>
</dbReference>
<protein>
    <submittedName>
        <fullName evidence="5">YafY family protein</fullName>
    </submittedName>
</protein>
<dbReference type="SUPFAM" id="SSF46785">
    <property type="entry name" value="Winged helix' DNA-binding domain"/>
    <property type="match status" value="1"/>
</dbReference>
<keyword evidence="2" id="KW-0804">Transcription</keyword>
<dbReference type="InterPro" id="IPR051534">
    <property type="entry name" value="CBASS_pafABC_assoc_protein"/>
</dbReference>
<feature type="chain" id="PRO_5046926724" evidence="3">
    <location>
        <begin position="22"/>
        <end position="330"/>
    </location>
</feature>
<dbReference type="Pfam" id="PF25583">
    <property type="entry name" value="WCX"/>
    <property type="match status" value="1"/>
</dbReference>
<evidence type="ECO:0000256" key="3">
    <source>
        <dbReference type="SAM" id="SignalP"/>
    </source>
</evidence>
<dbReference type="InterPro" id="IPR026881">
    <property type="entry name" value="WYL_dom"/>
</dbReference>